<dbReference type="InterPro" id="IPR011992">
    <property type="entry name" value="EF-hand-dom_pair"/>
</dbReference>
<reference evidence="4" key="1">
    <citation type="submission" date="2022-01" db="EMBL/GenBank/DDBJ databases">
        <authorList>
            <person name="King R."/>
        </authorList>
    </citation>
    <scope>NUCLEOTIDE SEQUENCE</scope>
</reference>
<feature type="repeat" description="WD" evidence="2">
    <location>
        <begin position="384"/>
        <end position="425"/>
    </location>
</feature>
<evidence type="ECO:0000256" key="1">
    <source>
        <dbReference type="ARBA" id="ARBA00022737"/>
    </source>
</evidence>
<dbReference type="SUPFAM" id="SSF47473">
    <property type="entry name" value="EF-hand"/>
    <property type="match status" value="1"/>
</dbReference>
<feature type="region of interest" description="Disordered" evidence="3">
    <location>
        <begin position="649"/>
        <end position="673"/>
    </location>
</feature>
<protein>
    <submittedName>
        <fullName evidence="4">Uncharacterized protein</fullName>
    </submittedName>
</protein>
<dbReference type="Pfam" id="PF00400">
    <property type="entry name" value="WD40"/>
    <property type="match status" value="1"/>
</dbReference>
<dbReference type="PANTHER" id="PTHR44324:SF3">
    <property type="entry name" value="WD REPEAT-CONTAINING PROTEIN 49-LIKE"/>
    <property type="match status" value="1"/>
</dbReference>
<dbReference type="AlphaFoldDB" id="A0A9P0DH18"/>
<keyword evidence="2" id="KW-0853">WD repeat</keyword>
<dbReference type="Gene3D" id="2.130.10.10">
    <property type="entry name" value="YVTN repeat-like/Quinoprotein amine dehydrogenase"/>
    <property type="match status" value="1"/>
</dbReference>
<evidence type="ECO:0000313" key="5">
    <source>
        <dbReference type="Proteomes" id="UP001152799"/>
    </source>
</evidence>
<dbReference type="EMBL" id="OU892287">
    <property type="protein sequence ID" value="CAH1123752.1"/>
    <property type="molecule type" value="Genomic_DNA"/>
</dbReference>
<evidence type="ECO:0000256" key="2">
    <source>
        <dbReference type="PROSITE-ProRule" id="PRU00221"/>
    </source>
</evidence>
<evidence type="ECO:0000256" key="3">
    <source>
        <dbReference type="SAM" id="MobiDB-lite"/>
    </source>
</evidence>
<sequence>MAKTIHFCETEPNDNLVETARNNLLDNLSICDLEKLEKIFKSKRPGLYRDEFYQAIQSFYNKEKLENLQTNRLFEEITENKKETITWNDLLDYLIKNIYPEIRNRLSLRVSSIETVAHTKNESVAKIVLIETEQYFCYAIILKHGRVGLYDGNLNFLTSYHAIMTREDLTRPEDERRRRNRWVTDAIFCPDTLMFIITNTARSIVIYEASGLEHVAYWLILSTPNILECLSYKSFTKLDLTNYSHSVLFSGDCNGEVMSFTFLQPKNGLLRRKRNDDITLFYWRDFIKENEFVKVKNYGRIHGDSIKHIKYFDEVNLLLTCSKDQNASVVIKDGSNKKKTVFYKVTEGVSCFALSTSSKILITGSNNGLIRLWNTFLAKPIALFSEYQQEVIDIQIMESQDLFFSCSNDAIFKLWDLKEHTCLQTIKLKFPSFRIHGKLIEWGINCMYPGPRRKNPDESSKLEIKKECFGISDINEMKLEFDDKASRNANLWDRSCILVTCCNYIAKLRTNFTEASIEYGFSFPILPPPPLQNSVLIPSNWGLQSDGFDLNKFEQKHDPCTEKRLRELDFILNKDILEEIGTRSDINYKIAILESKKEKMRSKVALGSPYLALDLHEIPPLRLSEDLPKNKKYHQKIKLLLDEATHKDSVFSSPESSSSRSKSSKSSTVELPY</sequence>
<proteinExistence type="predicted"/>
<accession>A0A9P0DH18</accession>
<gene>
    <name evidence="4" type="ORF">CEUTPL_LOCUS2744</name>
</gene>
<dbReference type="SUPFAM" id="SSF50978">
    <property type="entry name" value="WD40 repeat-like"/>
    <property type="match status" value="1"/>
</dbReference>
<evidence type="ECO:0000313" key="4">
    <source>
        <dbReference type="EMBL" id="CAH1123752.1"/>
    </source>
</evidence>
<dbReference type="Proteomes" id="UP001152799">
    <property type="component" value="Chromosome 11"/>
</dbReference>
<dbReference type="InterPro" id="IPR036322">
    <property type="entry name" value="WD40_repeat_dom_sf"/>
</dbReference>
<organism evidence="4 5">
    <name type="scientific">Ceutorhynchus assimilis</name>
    <name type="common">cabbage seed weevil</name>
    <dbReference type="NCBI Taxonomy" id="467358"/>
    <lineage>
        <taxon>Eukaryota</taxon>
        <taxon>Metazoa</taxon>
        <taxon>Ecdysozoa</taxon>
        <taxon>Arthropoda</taxon>
        <taxon>Hexapoda</taxon>
        <taxon>Insecta</taxon>
        <taxon>Pterygota</taxon>
        <taxon>Neoptera</taxon>
        <taxon>Endopterygota</taxon>
        <taxon>Coleoptera</taxon>
        <taxon>Polyphaga</taxon>
        <taxon>Cucujiformia</taxon>
        <taxon>Curculionidae</taxon>
        <taxon>Ceutorhynchinae</taxon>
        <taxon>Ceutorhynchus</taxon>
    </lineage>
</organism>
<dbReference type="OrthoDB" id="691673at2759"/>
<keyword evidence="1" id="KW-0677">Repeat</keyword>
<dbReference type="PANTHER" id="PTHR44324">
    <property type="entry name" value="WD40 REPEAT DOMAIN 95"/>
    <property type="match status" value="1"/>
</dbReference>
<dbReference type="PROSITE" id="PS50082">
    <property type="entry name" value="WD_REPEATS_2"/>
    <property type="match status" value="2"/>
</dbReference>
<name>A0A9P0DH18_9CUCU</name>
<feature type="repeat" description="WD" evidence="2">
    <location>
        <begin position="342"/>
        <end position="374"/>
    </location>
</feature>
<dbReference type="SMART" id="SM00320">
    <property type="entry name" value="WD40"/>
    <property type="match status" value="4"/>
</dbReference>
<dbReference type="InterPro" id="IPR015943">
    <property type="entry name" value="WD40/YVTN_repeat-like_dom_sf"/>
</dbReference>
<dbReference type="InterPro" id="IPR001680">
    <property type="entry name" value="WD40_rpt"/>
</dbReference>
<dbReference type="InterPro" id="IPR051242">
    <property type="entry name" value="WD-EF-hand_domain"/>
</dbReference>
<keyword evidence="5" id="KW-1185">Reference proteome</keyword>
<feature type="compositionally biased region" description="Low complexity" evidence="3">
    <location>
        <begin position="650"/>
        <end position="667"/>
    </location>
</feature>